<evidence type="ECO:0008006" key="3">
    <source>
        <dbReference type="Google" id="ProtNLM"/>
    </source>
</evidence>
<accession>A0ABY4JH34</accession>
<dbReference type="EMBL" id="CP095848">
    <property type="protein sequence ID" value="UPL51137.1"/>
    <property type="molecule type" value="Genomic_DNA"/>
</dbReference>
<name>A0ABY4JH34_9BACT</name>
<protein>
    <recommendedName>
        <fullName evidence="3">Outer membrane protein beta-barrel domain-containing protein</fullName>
    </recommendedName>
</protein>
<gene>
    <name evidence="1" type="ORF">MWH26_09565</name>
</gene>
<sequence>MQFLLLTMKTISAALFLLAFLTFPGFGQKLIGAGGYTRVGEKSFTGAPAAGMHVVLPLGRRLVVGIGSTVARNRQPYQEFVPDFDFTGGGRTITEYHNFLYSIQVVVAPRLKLVPRLEAVLGPSAGLYVVGSRERTDEIRAGFGLWSGLTYQQLWGSRFNLEALFHPRILRPNLPVEDANFRFDGQHLFVWDAQIGISYNLRKQP</sequence>
<reference evidence="1 2" key="1">
    <citation type="submission" date="2022-04" db="EMBL/GenBank/DDBJ databases">
        <title>Hymenobacter sp. isolated from the air.</title>
        <authorList>
            <person name="Won M."/>
            <person name="Lee C.-M."/>
            <person name="Woen H.-Y."/>
            <person name="Kwon S.-W."/>
        </authorList>
    </citation>
    <scope>NUCLEOTIDE SEQUENCE [LARGE SCALE GENOMIC DNA]</scope>
    <source>
        <strain evidence="2">5516 S-25</strain>
    </source>
</reference>
<keyword evidence="2" id="KW-1185">Reference proteome</keyword>
<dbReference type="Proteomes" id="UP000829647">
    <property type="component" value="Chromosome"/>
</dbReference>
<evidence type="ECO:0000313" key="1">
    <source>
        <dbReference type="EMBL" id="UPL51137.1"/>
    </source>
</evidence>
<evidence type="ECO:0000313" key="2">
    <source>
        <dbReference type="Proteomes" id="UP000829647"/>
    </source>
</evidence>
<organism evidence="1 2">
    <name type="scientific">Hymenobacter sublimis</name>
    <dbReference type="NCBI Taxonomy" id="2933777"/>
    <lineage>
        <taxon>Bacteria</taxon>
        <taxon>Pseudomonadati</taxon>
        <taxon>Bacteroidota</taxon>
        <taxon>Cytophagia</taxon>
        <taxon>Cytophagales</taxon>
        <taxon>Hymenobacteraceae</taxon>
        <taxon>Hymenobacter</taxon>
    </lineage>
</organism>
<proteinExistence type="predicted"/>
<dbReference type="RefSeq" id="WP_247977030.1">
    <property type="nucleotide sequence ID" value="NZ_CP095848.1"/>
</dbReference>